<evidence type="ECO:0000259" key="2">
    <source>
        <dbReference type="Pfam" id="PF13474"/>
    </source>
</evidence>
<proteinExistence type="predicted"/>
<dbReference type="InterPro" id="IPR032710">
    <property type="entry name" value="NTF2-like_dom_sf"/>
</dbReference>
<dbReference type="SUPFAM" id="SSF54427">
    <property type="entry name" value="NTF2-like"/>
    <property type="match status" value="1"/>
</dbReference>
<dbReference type="Gene3D" id="3.10.450.50">
    <property type="match status" value="1"/>
</dbReference>
<dbReference type="Proteomes" id="UP001237448">
    <property type="component" value="Unassembled WGS sequence"/>
</dbReference>
<name>A0ABU0FGH1_9HYPH</name>
<dbReference type="InterPro" id="IPR037401">
    <property type="entry name" value="SnoaL-like"/>
</dbReference>
<feature type="chain" id="PRO_5045881401" evidence="1">
    <location>
        <begin position="30"/>
        <end position="156"/>
    </location>
</feature>
<protein>
    <submittedName>
        <fullName evidence="3">Ketosteroid isomerase-like protein</fullName>
    </submittedName>
</protein>
<accession>A0ABU0FGH1</accession>
<keyword evidence="4" id="KW-1185">Reference proteome</keyword>
<gene>
    <name evidence="3" type="ORF">J3R73_003229</name>
</gene>
<evidence type="ECO:0000256" key="1">
    <source>
        <dbReference type="SAM" id="SignalP"/>
    </source>
</evidence>
<feature type="domain" description="SnoaL-like" evidence="2">
    <location>
        <begin position="34"/>
        <end position="151"/>
    </location>
</feature>
<dbReference type="RefSeq" id="WP_307428775.1">
    <property type="nucleotide sequence ID" value="NZ_JAUSVK010000001.1"/>
</dbReference>
<feature type="signal peptide" evidence="1">
    <location>
        <begin position="1"/>
        <end position="29"/>
    </location>
</feature>
<comment type="caution">
    <text evidence="3">The sequence shown here is derived from an EMBL/GenBank/DDBJ whole genome shotgun (WGS) entry which is preliminary data.</text>
</comment>
<reference evidence="3 4" key="1">
    <citation type="submission" date="2023-07" db="EMBL/GenBank/DDBJ databases">
        <title>Genomic Encyclopedia of Type Strains, Phase IV (KMG-IV): sequencing the most valuable type-strain genomes for metagenomic binning, comparative biology and taxonomic classification.</title>
        <authorList>
            <person name="Goeker M."/>
        </authorList>
    </citation>
    <scope>NUCLEOTIDE SEQUENCE [LARGE SCALE GENOMIC DNA]</scope>
    <source>
        <strain evidence="3 4">DSM 5896</strain>
    </source>
</reference>
<keyword evidence="1" id="KW-0732">Signal</keyword>
<organism evidence="3 4">
    <name type="scientific">Labrys monachus</name>
    <dbReference type="NCBI Taxonomy" id="217067"/>
    <lineage>
        <taxon>Bacteria</taxon>
        <taxon>Pseudomonadati</taxon>
        <taxon>Pseudomonadota</taxon>
        <taxon>Alphaproteobacteria</taxon>
        <taxon>Hyphomicrobiales</taxon>
        <taxon>Xanthobacteraceae</taxon>
        <taxon>Labrys</taxon>
    </lineage>
</organism>
<dbReference type="Pfam" id="PF13474">
    <property type="entry name" value="SnoaL_3"/>
    <property type="match status" value="1"/>
</dbReference>
<evidence type="ECO:0000313" key="3">
    <source>
        <dbReference type="EMBL" id="MDQ0393437.1"/>
    </source>
</evidence>
<dbReference type="EMBL" id="JAUSVK010000001">
    <property type="protein sequence ID" value="MDQ0393437.1"/>
    <property type="molecule type" value="Genomic_DNA"/>
</dbReference>
<sequence>MTTRRSRFALNTLSAAALLALCIPSVGRADDADVKAAIDANHAAIHSLNIGDIVNVWSHGADVTLVNPGDSTVAVGWDAVKGRWENVFKILSSVDIKQTDGPYVTTTGDIARSVGIVHVTLHFKSRDTKEVNFVETDVFLKQEGHWLVVSHTAKPI</sequence>
<evidence type="ECO:0000313" key="4">
    <source>
        <dbReference type="Proteomes" id="UP001237448"/>
    </source>
</evidence>